<accession>A0A507FR10</accession>
<evidence type="ECO:0000256" key="2">
    <source>
        <dbReference type="ARBA" id="ARBA00022692"/>
    </source>
</evidence>
<evidence type="ECO:0000256" key="5">
    <source>
        <dbReference type="ARBA" id="ARBA00034125"/>
    </source>
</evidence>
<feature type="transmembrane region" description="Helical" evidence="7">
    <location>
        <begin position="603"/>
        <end position="622"/>
    </location>
</feature>
<feature type="region of interest" description="Disordered" evidence="6">
    <location>
        <begin position="298"/>
        <end position="321"/>
    </location>
</feature>
<feature type="domain" description="Threonine/serine exporter-like N-terminal" evidence="8">
    <location>
        <begin position="394"/>
        <end position="529"/>
    </location>
</feature>
<feature type="transmembrane region" description="Helical" evidence="7">
    <location>
        <begin position="509"/>
        <end position="530"/>
    </location>
</feature>
<feature type="transmembrane region" description="Helical" evidence="7">
    <location>
        <begin position="660"/>
        <end position="681"/>
    </location>
</feature>
<feature type="compositionally biased region" description="Basic residues" evidence="6">
    <location>
        <begin position="353"/>
        <end position="372"/>
    </location>
</feature>
<feature type="transmembrane region" description="Helical" evidence="7">
    <location>
        <begin position="441"/>
        <end position="461"/>
    </location>
</feature>
<evidence type="ECO:0008006" key="12">
    <source>
        <dbReference type="Google" id="ProtNLM"/>
    </source>
</evidence>
<feature type="transmembrane region" description="Helical" evidence="7">
    <location>
        <begin position="629"/>
        <end position="648"/>
    </location>
</feature>
<feature type="compositionally biased region" description="Polar residues" evidence="6">
    <location>
        <begin position="76"/>
        <end position="90"/>
    </location>
</feature>
<dbReference type="InterPro" id="IPR010619">
    <property type="entry name" value="ThrE-like_N"/>
</dbReference>
<dbReference type="Pfam" id="PF06738">
    <property type="entry name" value="ThrE"/>
    <property type="match status" value="1"/>
</dbReference>
<evidence type="ECO:0000256" key="3">
    <source>
        <dbReference type="ARBA" id="ARBA00022989"/>
    </source>
</evidence>
<evidence type="ECO:0000256" key="7">
    <source>
        <dbReference type="SAM" id="Phobius"/>
    </source>
</evidence>
<feature type="domain" description="Threonine/Serine exporter ThrE" evidence="9">
    <location>
        <begin position="564"/>
        <end position="679"/>
    </location>
</feature>
<dbReference type="GO" id="GO:0022857">
    <property type="term" value="F:transmembrane transporter activity"/>
    <property type="evidence" value="ECO:0007669"/>
    <property type="project" value="InterPro"/>
</dbReference>
<comment type="similarity">
    <text evidence="5">Belongs to the ThrE exporter (TC 2.A.79) family.</text>
</comment>
<dbReference type="OrthoDB" id="413008at2759"/>
<evidence type="ECO:0000313" key="11">
    <source>
        <dbReference type="Proteomes" id="UP000320333"/>
    </source>
</evidence>
<dbReference type="InterPro" id="IPR051361">
    <property type="entry name" value="ThrE/Ser_Exporter"/>
</dbReference>
<evidence type="ECO:0000256" key="4">
    <source>
        <dbReference type="ARBA" id="ARBA00023136"/>
    </source>
</evidence>
<dbReference type="PANTHER" id="PTHR31082:SF4">
    <property type="entry name" value="PHEROMONE-REGULATED MEMBRANE PROTEIN 10"/>
    <property type="match status" value="1"/>
</dbReference>
<dbReference type="EMBL" id="QEAP01000020">
    <property type="protein sequence ID" value="TPX77447.1"/>
    <property type="molecule type" value="Genomic_DNA"/>
</dbReference>
<reference evidence="10 11" key="1">
    <citation type="journal article" date="2019" name="Sci. Rep.">
        <title>Comparative genomics of chytrid fungi reveal insights into the obligate biotrophic and pathogenic lifestyle of Synchytrium endobioticum.</title>
        <authorList>
            <person name="van de Vossenberg B.T.L.H."/>
            <person name="Warris S."/>
            <person name="Nguyen H.D.T."/>
            <person name="van Gent-Pelzer M.P.E."/>
            <person name="Joly D.L."/>
            <person name="van de Geest H.C."/>
            <person name="Bonants P.J.M."/>
            <person name="Smith D.S."/>
            <person name="Levesque C.A."/>
            <person name="van der Lee T.A.J."/>
        </authorList>
    </citation>
    <scope>NUCLEOTIDE SEQUENCE [LARGE SCALE GENOMIC DNA]</scope>
    <source>
        <strain evidence="10 11">CBS 675.73</strain>
    </source>
</reference>
<keyword evidence="11" id="KW-1185">Reference proteome</keyword>
<comment type="caution">
    <text evidence="10">The sequence shown here is derived from an EMBL/GenBank/DDBJ whole genome shotgun (WGS) entry which is preliminary data.</text>
</comment>
<evidence type="ECO:0000256" key="6">
    <source>
        <dbReference type="SAM" id="MobiDB-lite"/>
    </source>
</evidence>
<sequence>MTSRPNLSATSDPDPDFLTAADADPILHSPLSTRPRNSGDRVDAAELVFLLDQYAHQENLRDNQTTTDLDHAADSGATSNTESCTSSSYRASRLQRKMPSTSQQLDKFLMLLAMSLQEYGCPTAVLETLMNDVAEGLGRPAKFSFFNGYAFASWGPTEAGHRGPQTQLFGDWSNLNVYKLQLCDELARHVASYSKPEASTAAPSRRMSVSSKHRVLSTRFGKTWLRTVVRYLGGTLYGVKLNMSLETRFGETQSNVQKDVEAEPVSVQTQLTEQILHVASVGPAVATQIKSAVALKSDHADQLDTSPSVLDESTETLPRPKVSKQYHDEIEIEEAVISNISEEDVPAALSHTPYKRRQSKKGLKSVRTRRTRSTAAPSKLRRTQTQHIKLFMSIAASDALQRIIQIREAPSPYPSWLSILIYGFSSGGCCAIFFGGGWWDVLASFVMGSFVGGLAKLSAYNEGFERIFEFCSAFFTTISSIIQIVQGTNITLSIMELASRHPGAGISRLAYSLTVTALIGIGLQFGAALASRISNNQSVDLISYSACPSALSTETQWALFLPTILAFLVDLNAHPRQYFFMALISTAAQVVYVYAYPALSDPLASFIAAFAMGALSHVYSHFTMSNPIVGVLAGLQVLVPGTLAVRAFSSASVTNGVELAVSVLVIALSLGLGLFLGSVVVGRAGGFRRGVVGRLGDRNHVLAI</sequence>
<dbReference type="Proteomes" id="UP000320333">
    <property type="component" value="Unassembled WGS sequence"/>
</dbReference>
<feature type="region of interest" description="Disordered" evidence="6">
    <location>
        <begin position="61"/>
        <end position="93"/>
    </location>
</feature>
<evidence type="ECO:0000313" key="10">
    <source>
        <dbReference type="EMBL" id="TPX77447.1"/>
    </source>
</evidence>
<evidence type="ECO:0000256" key="1">
    <source>
        <dbReference type="ARBA" id="ARBA00004141"/>
    </source>
</evidence>
<feature type="region of interest" description="Disordered" evidence="6">
    <location>
        <begin position="348"/>
        <end position="379"/>
    </location>
</feature>
<dbReference type="GO" id="GO:0016020">
    <property type="term" value="C:membrane"/>
    <property type="evidence" value="ECO:0007669"/>
    <property type="project" value="UniProtKB-SubCell"/>
</dbReference>
<dbReference type="AlphaFoldDB" id="A0A507FR10"/>
<name>A0A507FR10_9FUNG</name>
<feature type="compositionally biased region" description="Polar residues" evidence="6">
    <location>
        <begin position="1"/>
        <end position="11"/>
    </location>
</feature>
<gene>
    <name evidence="10" type="ORF">CcCBS67573_g01253</name>
</gene>
<comment type="subcellular location">
    <subcellularLocation>
        <location evidence="1">Membrane</location>
        <topology evidence="1">Multi-pass membrane protein</topology>
    </subcellularLocation>
</comment>
<dbReference type="InterPro" id="IPR024528">
    <property type="entry name" value="ThrE_2"/>
</dbReference>
<feature type="region of interest" description="Disordered" evidence="6">
    <location>
        <begin position="1"/>
        <end position="39"/>
    </location>
</feature>
<keyword evidence="2 7" id="KW-0812">Transmembrane</keyword>
<keyword evidence="3 7" id="KW-1133">Transmembrane helix</keyword>
<protein>
    <recommendedName>
        <fullName evidence="12">Threonine/serine exporter-like N-terminal domain-containing protein</fullName>
    </recommendedName>
</protein>
<dbReference type="Pfam" id="PF12821">
    <property type="entry name" value="ThrE_2"/>
    <property type="match status" value="1"/>
</dbReference>
<feature type="transmembrane region" description="Helical" evidence="7">
    <location>
        <begin position="467"/>
        <end position="488"/>
    </location>
</feature>
<feature type="transmembrane region" description="Helical" evidence="7">
    <location>
        <begin position="578"/>
        <end position="597"/>
    </location>
</feature>
<proteinExistence type="inferred from homology"/>
<dbReference type="PANTHER" id="PTHR31082">
    <property type="entry name" value="PHEROMONE-REGULATED MEMBRANE PROTEIN 10"/>
    <property type="match status" value="1"/>
</dbReference>
<keyword evidence="4 7" id="KW-0472">Membrane</keyword>
<organism evidence="10 11">
    <name type="scientific">Chytriomyces confervae</name>
    <dbReference type="NCBI Taxonomy" id="246404"/>
    <lineage>
        <taxon>Eukaryota</taxon>
        <taxon>Fungi</taxon>
        <taxon>Fungi incertae sedis</taxon>
        <taxon>Chytridiomycota</taxon>
        <taxon>Chytridiomycota incertae sedis</taxon>
        <taxon>Chytridiomycetes</taxon>
        <taxon>Chytridiales</taxon>
        <taxon>Chytriomycetaceae</taxon>
        <taxon>Chytriomyces</taxon>
    </lineage>
</organism>
<evidence type="ECO:0000259" key="8">
    <source>
        <dbReference type="Pfam" id="PF06738"/>
    </source>
</evidence>
<evidence type="ECO:0000259" key="9">
    <source>
        <dbReference type="Pfam" id="PF12821"/>
    </source>
</evidence>